<dbReference type="InterPro" id="IPR029787">
    <property type="entry name" value="Nucleotide_cyclase"/>
</dbReference>
<comment type="caution">
    <text evidence="3">The sequence shown here is derived from an EMBL/GenBank/DDBJ whole genome shotgun (WGS) entry which is preliminary data.</text>
</comment>
<dbReference type="PANTHER" id="PTHR45138">
    <property type="entry name" value="REGULATORY COMPONENTS OF SENSORY TRANSDUCTION SYSTEM"/>
    <property type="match status" value="1"/>
</dbReference>
<dbReference type="PROSITE" id="PS50887">
    <property type="entry name" value="GGDEF"/>
    <property type="match status" value="1"/>
</dbReference>
<dbReference type="Gene3D" id="3.30.70.270">
    <property type="match status" value="1"/>
</dbReference>
<organism evidence="3 4">
    <name type="scientific">Deinococcus ruber</name>
    <dbReference type="NCBI Taxonomy" id="1848197"/>
    <lineage>
        <taxon>Bacteria</taxon>
        <taxon>Thermotogati</taxon>
        <taxon>Deinococcota</taxon>
        <taxon>Deinococci</taxon>
        <taxon>Deinococcales</taxon>
        <taxon>Deinococcaceae</taxon>
        <taxon>Deinococcus</taxon>
    </lineage>
</organism>
<dbReference type="GO" id="GO:0005886">
    <property type="term" value="C:plasma membrane"/>
    <property type="evidence" value="ECO:0007669"/>
    <property type="project" value="TreeGrafter"/>
</dbReference>
<dbReference type="InterPro" id="IPR043128">
    <property type="entry name" value="Rev_trsase/Diguanyl_cyclase"/>
</dbReference>
<feature type="transmembrane region" description="Helical" evidence="1">
    <location>
        <begin position="57"/>
        <end position="75"/>
    </location>
</feature>
<dbReference type="GO" id="GO:1902201">
    <property type="term" value="P:negative regulation of bacterial-type flagellum-dependent cell motility"/>
    <property type="evidence" value="ECO:0007669"/>
    <property type="project" value="TreeGrafter"/>
</dbReference>
<dbReference type="InterPro" id="IPR050469">
    <property type="entry name" value="Diguanylate_Cyclase"/>
</dbReference>
<dbReference type="NCBIfam" id="TIGR00254">
    <property type="entry name" value="GGDEF"/>
    <property type="match status" value="1"/>
</dbReference>
<gene>
    <name evidence="3" type="ORF">GCM10008957_05530</name>
</gene>
<keyword evidence="1" id="KW-0472">Membrane</keyword>
<proteinExistence type="predicted"/>
<evidence type="ECO:0000313" key="4">
    <source>
        <dbReference type="Proteomes" id="UP000603865"/>
    </source>
</evidence>
<dbReference type="EMBL" id="BMQL01000002">
    <property type="protein sequence ID" value="GGQ96206.1"/>
    <property type="molecule type" value="Genomic_DNA"/>
</dbReference>
<dbReference type="SMART" id="SM00267">
    <property type="entry name" value="GGDEF"/>
    <property type="match status" value="1"/>
</dbReference>
<dbReference type="Pfam" id="PF00990">
    <property type="entry name" value="GGDEF"/>
    <property type="match status" value="1"/>
</dbReference>
<dbReference type="GO" id="GO:0052621">
    <property type="term" value="F:diguanylate cyclase activity"/>
    <property type="evidence" value="ECO:0007669"/>
    <property type="project" value="TreeGrafter"/>
</dbReference>
<evidence type="ECO:0000259" key="2">
    <source>
        <dbReference type="PROSITE" id="PS50887"/>
    </source>
</evidence>
<feature type="domain" description="GGDEF" evidence="2">
    <location>
        <begin position="226"/>
        <end position="351"/>
    </location>
</feature>
<sequence>MSATSSRPSLPARQVASSLEQGRRVALQVVCAGYWLYLLLHMLLLPTLRFDPLGPELMTGYLGLIVLVLTSLPQINLHFLILSLTAMCVPFVLFEMSAALLASMPPSGYMGWVPVIVILVFIVLPWRLGSIISGLLILNILRGLYFAPHHSPDTLNAWLSTICVMLTLTVIGAMLSRFVEDRLVNHQEVHQQLAEARMDALTKVLGRAAAEEVLEHGMQRSRDNQQPLSLLLCDLDNFKAINDRHGHPAGDAVLRAAARRLRRHIGRMGTVARWGGEEFVVILPGITKTDALMLAEQLRRDIASSELAGIPVTASFGVSAYRVGDSLSDLFERSDQRLYEAKNAGRNMVRG</sequence>
<protein>
    <recommendedName>
        <fullName evidence="2">GGDEF domain-containing protein</fullName>
    </recommendedName>
</protein>
<accession>A0A918BXU5</accession>
<dbReference type="SUPFAM" id="SSF55073">
    <property type="entry name" value="Nucleotide cyclase"/>
    <property type="match status" value="1"/>
</dbReference>
<name>A0A918BXU5_9DEIO</name>
<dbReference type="Proteomes" id="UP000603865">
    <property type="component" value="Unassembled WGS sequence"/>
</dbReference>
<feature type="transmembrane region" description="Helical" evidence="1">
    <location>
        <begin position="25"/>
        <end position="45"/>
    </location>
</feature>
<dbReference type="AlphaFoldDB" id="A0A918BXU5"/>
<feature type="transmembrane region" description="Helical" evidence="1">
    <location>
        <begin position="81"/>
        <end position="102"/>
    </location>
</feature>
<evidence type="ECO:0000313" key="3">
    <source>
        <dbReference type="EMBL" id="GGQ96206.1"/>
    </source>
</evidence>
<feature type="transmembrane region" description="Helical" evidence="1">
    <location>
        <begin position="109"/>
        <end position="137"/>
    </location>
</feature>
<dbReference type="FunFam" id="3.30.70.270:FF:000001">
    <property type="entry name" value="Diguanylate cyclase domain protein"/>
    <property type="match status" value="1"/>
</dbReference>
<reference evidence="3" key="2">
    <citation type="submission" date="2020-09" db="EMBL/GenBank/DDBJ databases">
        <authorList>
            <person name="Sun Q."/>
            <person name="Ohkuma M."/>
        </authorList>
    </citation>
    <scope>NUCLEOTIDE SEQUENCE</scope>
    <source>
        <strain evidence="3">JCM 31311</strain>
    </source>
</reference>
<feature type="transmembrane region" description="Helical" evidence="1">
    <location>
        <begin position="157"/>
        <end position="175"/>
    </location>
</feature>
<keyword evidence="1" id="KW-1133">Transmembrane helix</keyword>
<dbReference type="GO" id="GO:0043709">
    <property type="term" value="P:cell adhesion involved in single-species biofilm formation"/>
    <property type="evidence" value="ECO:0007669"/>
    <property type="project" value="TreeGrafter"/>
</dbReference>
<dbReference type="PANTHER" id="PTHR45138:SF9">
    <property type="entry name" value="DIGUANYLATE CYCLASE DGCM-RELATED"/>
    <property type="match status" value="1"/>
</dbReference>
<evidence type="ECO:0000256" key="1">
    <source>
        <dbReference type="SAM" id="Phobius"/>
    </source>
</evidence>
<dbReference type="RefSeq" id="WP_189087984.1">
    <property type="nucleotide sequence ID" value="NZ_BMQL01000002.1"/>
</dbReference>
<dbReference type="CDD" id="cd01949">
    <property type="entry name" value="GGDEF"/>
    <property type="match status" value="1"/>
</dbReference>
<dbReference type="InterPro" id="IPR000160">
    <property type="entry name" value="GGDEF_dom"/>
</dbReference>
<reference evidence="3" key="1">
    <citation type="journal article" date="2014" name="Int. J. Syst. Evol. Microbiol.">
        <title>Complete genome sequence of Corynebacterium casei LMG S-19264T (=DSM 44701T), isolated from a smear-ripened cheese.</title>
        <authorList>
            <consortium name="US DOE Joint Genome Institute (JGI-PGF)"/>
            <person name="Walter F."/>
            <person name="Albersmeier A."/>
            <person name="Kalinowski J."/>
            <person name="Ruckert C."/>
        </authorList>
    </citation>
    <scope>NUCLEOTIDE SEQUENCE</scope>
    <source>
        <strain evidence="3">JCM 31311</strain>
    </source>
</reference>
<keyword evidence="4" id="KW-1185">Reference proteome</keyword>
<keyword evidence="1" id="KW-0812">Transmembrane</keyword>